<accession>A0A3N4JT74</accession>
<dbReference type="EMBL" id="ML120372">
    <property type="protein sequence ID" value="RPB01543.1"/>
    <property type="molecule type" value="Genomic_DNA"/>
</dbReference>
<feature type="transmembrane region" description="Helical" evidence="1">
    <location>
        <begin position="58"/>
        <end position="81"/>
    </location>
</feature>
<evidence type="ECO:0000256" key="1">
    <source>
        <dbReference type="SAM" id="Phobius"/>
    </source>
</evidence>
<organism evidence="2 3">
    <name type="scientific">Choiromyces venosus 120613-1</name>
    <dbReference type="NCBI Taxonomy" id="1336337"/>
    <lineage>
        <taxon>Eukaryota</taxon>
        <taxon>Fungi</taxon>
        <taxon>Dikarya</taxon>
        <taxon>Ascomycota</taxon>
        <taxon>Pezizomycotina</taxon>
        <taxon>Pezizomycetes</taxon>
        <taxon>Pezizales</taxon>
        <taxon>Tuberaceae</taxon>
        <taxon>Choiromyces</taxon>
    </lineage>
</organism>
<keyword evidence="3" id="KW-1185">Reference proteome</keyword>
<gene>
    <name evidence="2" type="ORF">L873DRAFT_629948</name>
</gene>
<dbReference type="Proteomes" id="UP000276215">
    <property type="component" value="Unassembled WGS sequence"/>
</dbReference>
<keyword evidence="1" id="KW-0472">Membrane</keyword>
<evidence type="ECO:0000313" key="2">
    <source>
        <dbReference type="EMBL" id="RPB01543.1"/>
    </source>
</evidence>
<keyword evidence="1" id="KW-0812">Transmembrane</keyword>
<reference evidence="2 3" key="1">
    <citation type="journal article" date="2018" name="Nat. Ecol. Evol.">
        <title>Pezizomycetes genomes reveal the molecular basis of ectomycorrhizal truffle lifestyle.</title>
        <authorList>
            <person name="Murat C."/>
            <person name="Payen T."/>
            <person name="Noel B."/>
            <person name="Kuo A."/>
            <person name="Morin E."/>
            <person name="Chen J."/>
            <person name="Kohler A."/>
            <person name="Krizsan K."/>
            <person name="Balestrini R."/>
            <person name="Da Silva C."/>
            <person name="Montanini B."/>
            <person name="Hainaut M."/>
            <person name="Levati E."/>
            <person name="Barry K.W."/>
            <person name="Belfiori B."/>
            <person name="Cichocki N."/>
            <person name="Clum A."/>
            <person name="Dockter R.B."/>
            <person name="Fauchery L."/>
            <person name="Guy J."/>
            <person name="Iotti M."/>
            <person name="Le Tacon F."/>
            <person name="Lindquist E.A."/>
            <person name="Lipzen A."/>
            <person name="Malagnac F."/>
            <person name="Mello A."/>
            <person name="Molinier V."/>
            <person name="Miyauchi S."/>
            <person name="Poulain J."/>
            <person name="Riccioni C."/>
            <person name="Rubini A."/>
            <person name="Sitrit Y."/>
            <person name="Splivallo R."/>
            <person name="Traeger S."/>
            <person name="Wang M."/>
            <person name="Zifcakova L."/>
            <person name="Wipf D."/>
            <person name="Zambonelli A."/>
            <person name="Paolocci F."/>
            <person name="Nowrousian M."/>
            <person name="Ottonello S."/>
            <person name="Baldrian P."/>
            <person name="Spatafora J.W."/>
            <person name="Henrissat B."/>
            <person name="Nagy L.G."/>
            <person name="Aury J.M."/>
            <person name="Wincker P."/>
            <person name="Grigoriev I.V."/>
            <person name="Bonfante P."/>
            <person name="Martin F.M."/>
        </authorList>
    </citation>
    <scope>NUCLEOTIDE SEQUENCE [LARGE SCALE GENOMIC DNA]</scope>
    <source>
        <strain evidence="2 3">120613-1</strain>
    </source>
</reference>
<keyword evidence="1" id="KW-1133">Transmembrane helix</keyword>
<sequence>MDEWMGRTSRIPQGSCSARNLGLTNQLQLQRPKDNFLRTFFSAPEGLWLGSDDILATYYLIISVNHFLLFLFIAFSIRLFFSFSFPFLHSCWKLDFQEGWGGKAGQPDLSVMQLGVKRSGLELCKVGKVVHVLYGTARTQ</sequence>
<protein>
    <submittedName>
        <fullName evidence="2">Uncharacterized protein</fullName>
    </submittedName>
</protein>
<name>A0A3N4JT74_9PEZI</name>
<dbReference type="AlphaFoldDB" id="A0A3N4JT74"/>
<evidence type="ECO:0000313" key="3">
    <source>
        <dbReference type="Proteomes" id="UP000276215"/>
    </source>
</evidence>
<proteinExistence type="predicted"/>